<sequence length="338" mass="37873">MRFLLFLFILLFAICHSLPPFKAYETKLKREWIRRTRSSPQEETESRRVVTLFGHKVTVPSFLQKMCTSIKEFFVGRSGVITKIQEFLKGNKKFSINILGRKVDFKAHVPSSAKDADKSFRKLLRKFRTDPMARVLLVIYLNLVVIIIVYLALIAKHVQFSLQSMKKPRKEKSPTTPGGHYRTTVSPDTNMPAVTLSCQRSPDSQGTMPEQSTQDTSDESKTIDWSAVTNPSLMNVLDQETIVTTHDPPRLLTDLQGLLSNSDEAVDHPPDSTNSVSVTFTENASTVGKSPSNDSRQSLQQPTTSTSYFTALDTSRSSRSSLGTMHSDPSVPRATEDL</sequence>
<gene>
    <name evidence="4" type="ORF">CYNAS_LOCUS21686</name>
</gene>
<evidence type="ECO:0000256" key="3">
    <source>
        <dbReference type="SAM" id="SignalP"/>
    </source>
</evidence>
<feature type="transmembrane region" description="Helical" evidence="2">
    <location>
        <begin position="135"/>
        <end position="155"/>
    </location>
</feature>
<feature type="region of interest" description="Disordered" evidence="1">
    <location>
        <begin position="282"/>
        <end position="338"/>
    </location>
</feature>
<feature type="compositionally biased region" description="Polar residues" evidence="1">
    <location>
        <begin position="282"/>
        <end position="324"/>
    </location>
</feature>
<evidence type="ECO:0000256" key="2">
    <source>
        <dbReference type="SAM" id="Phobius"/>
    </source>
</evidence>
<keyword evidence="2" id="KW-0812">Transmembrane</keyword>
<dbReference type="Proteomes" id="UP001176961">
    <property type="component" value="Unassembled WGS sequence"/>
</dbReference>
<keyword evidence="2" id="KW-1133">Transmembrane helix</keyword>
<keyword evidence="2" id="KW-0472">Membrane</keyword>
<feature type="compositionally biased region" description="Polar residues" evidence="1">
    <location>
        <begin position="196"/>
        <end position="215"/>
    </location>
</feature>
<evidence type="ECO:0000313" key="4">
    <source>
        <dbReference type="EMBL" id="CAJ0609703.1"/>
    </source>
</evidence>
<dbReference type="EMBL" id="CATQJL010000326">
    <property type="protein sequence ID" value="CAJ0609703.1"/>
    <property type="molecule type" value="Genomic_DNA"/>
</dbReference>
<accession>A0AA36HFL6</accession>
<feature type="region of interest" description="Disordered" evidence="1">
    <location>
        <begin position="164"/>
        <end position="221"/>
    </location>
</feature>
<feature type="chain" id="PRO_5041290360" evidence="3">
    <location>
        <begin position="18"/>
        <end position="338"/>
    </location>
</feature>
<keyword evidence="3" id="KW-0732">Signal</keyword>
<keyword evidence="5" id="KW-1185">Reference proteome</keyword>
<organism evidence="4 5">
    <name type="scientific">Cylicocyclus nassatus</name>
    <name type="common">Nematode worm</name>
    <dbReference type="NCBI Taxonomy" id="53992"/>
    <lineage>
        <taxon>Eukaryota</taxon>
        <taxon>Metazoa</taxon>
        <taxon>Ecdysozoa</taxon>
        <taxon>Nematoda</taxon>
        <taxon>Chromadorea</taxon>
        <taxon>Rhabditida</taxon>
        <taxon>Rhabditina</taxon>
        <taxon>Rhabditomorpha</taxon>
        <taxon>Strongyloidea</taxon>
        <taxon>Strongylidae</taxon>
        <taxon>Cylicocyclus</taxon>
    </lineage>
</organism>
<proteinExistence type="predicted"/>
<reference evidence="4" key="1">
    <citation type="submission" date="2023-07" db="EMBL/GenBank/DDBJ databases">
        <authorList>
            <consortium name="CYATHOMIX"/>
        </authorList>
    </citation>
    <scope>NUCLEOTIDE SEQUENCE</scope>
    <source>
        <strain evidence="4">N/A</strain>
    </source>
</reference>
<evidence type="ECO:0000313" key="5">
    <source>
        <dbReference type="Proteomes" id="UP001176961"/>
    </source>
</evidence>
<comment type="caution">
    <text evidence="4">The sequence shown here is derived from an EMBL/GenBank/DDBJ whole genome shotgun (WGS) entry which is preliminary data.</text>
</comment>
<dbReference type="AlphaFoldDB" id="A0AA36HFL6"/>
<name>A0AA36HFL6_CYLNA</name>
<feature type="signal peptide" evidence="3">
    <location>
        <begin position="1"/>
        <end position="17"/>
    </location>
</feature>
<evidence type="ECO:0000256" key="1">
    <source>
        <dbReference type="SAM" id="MobiDB-lite"/>
    </source>
</evidence>
<protein>
    <submittedName>
        <fullName evidence="4">Uncharacterized protein</fullName>
    </submittedName>
</protein>